<dbReference type="RefSeq" id="WP_248863702.1">
    <property type="nucleotide sequence ID" value="NZ_CP086322.1"/>
</dbReference>
<evidence type="ECO:0000313" key="1">
    <source>
        <dbReference type="EMBL" id="UQA92840.1"/>
    </source>
</evidence>
<name>A0ABY4M4Y3_9ACTN</name>
<sequence>MAEEFECDYDGGTCATVQADPDGYVEVEVQRLDDGPEPPAYVYLAPEAARRFARTVTLASITAEGEQAPQVPTTTASEPAPALCPEDNGACSADCAERPGCHRAAVADLFRPVEPPAGFGQPDKEVLFLRARKLAGPAANLDDVLKVACYLAA</sequence>
<accession>A0ABY4M4Y3</accession>
<dbReference type="EMBL" id="CP086322">
    <property type="protein sequence ID" value="UQA92840.1"/>
    <property type="molecule type" value="Genomic_DNA"/>
</dbReference>
<gene>
    <name evidence="1" type="ORF">K9S39_14255</name>
</gene>
<dbReference type="Proteomes" id="UP000830115">
    <property type="component" value="Chromosome"/>
</dbReference>
<organism evidence="1 2">
    <name type="scientific">Streptomyces halobius</name>
    <dbReference type="NCBI Taxonomy" id="2879846"/>
    <lineage>
        <taxon>Bacteria</taxon>
        <taxon>Bacillati</taxon>
        <taxon>Actinomycetota</taxon>
        <taxon>Actinomycetes</taxon>
        <taxon>Kitasatosporales</taxon>
        <taxon>Streptomycetaceae</taxon>
        <taxon>Streptomyces</taxon>
    </lineage>
</organism>
<protein>
    <submittedName>
        <fullName evidence="1">Uncharacterized protein</fullName>
    </submittedName>
</protein>
<evidence type="ECO:0000313" key="2">
    <source>
        <dbReference type="Proteomes" id="UP000830115"/>
    </source>
</evidence>
<keyword evidence="2" id="KW-1185">Reference proteome</keyword>
<proteinExistence type="predicted"/>
<reference evidence="1" key="1">
    <citation type="submission" date="2021-10" db="EMBL/GenBank/DDBJ databases">
        <title>Streptomyces nigrumlapis sp.nov.,an antimicrobial producing actinobacterium isolated from Black Gobi rocks.</title>
        <authorList>
            <person name="Wen Y."/>
            <person name="Zhang W."/>
            <person name="Liu X.G."/>
        </authorList>
    </citation>
    <scope>NUCLEOTIDE SEQUENCE</scope>
    <source>
        <strain evidence="1">ST13-2-2</strain>
    </source>
</reference>